<reference evidence="3 4" key="1">
    <citation type="submission" date="2020-02" db="EMBL/GenBank/DDBJ databases">
        <title>Genome sequences of Thiorhodococcus mannitoliphagus and Thiorhodococcus minor, purple sulfur photosynthetic bacteria in the gammaproteobacterial family, Chromatiaceae.</title>
        <authorList>
            <person name="Aviles F.A."/>
            <person name="Meyer T.E."/>
            <person name="Kyndt J.A."/>
        </authorList>
    </citation>
    <scope>NUCLEOTIDE SEQUENCE [LARGE SCALE GENOMIC DNA]</scope>
    <source>
        <strain evidence="3 4">DSM 11518</strain>
    </source>
</reference>
<keyword evidence="3" id="KW-0808">Transferase</keyword>
<dbReference type="CDD" id="cd01651">
    <property type="entry name" value="RT_G2_intron"/>
    <property type="match status" value="1"/>
</dbReference>
<evidence type="ECO:0000313" key="3">
    <source>
        <dbReference type="EMBL" id="NEV65418.1"/>
    </source>
</evidence>
<dbReference type="PANTHER" id="PTHR34047">
    <property type="entry name" value="NUCLEAR INTRON MATURASE 1, MITOCHONDRIAL-RELATED"/>
    <property type="match status" value="1"/>
</dbReference>
<dbReference type="SUPFAM" id="SSF56672">
    <property type="entry name" value="DNA/RNA polymerases"/>
    <property type="match status" value="1"/>
</dbReference>
<evidence type="ECO:0000313" key="4">
    <source>
        <dbReference type="Proteomes" id="UP000483379"/>
    </source>
</evidence>
<dbReference type="GO" id="GO:0003964">
    <property type="term" value="F:RNA-directed DNA polymerase activity"/>
    <property type="evidence" value="ECO:0007669"/>
    <property type="project" value="UniProtKB-KW"/>
</dbReference>
<feature type="non-terminal residue" evidence="3">
    <location>
        <position position="295"/>
    </location>
</feature>
<accession>A0A6M0K6M2</accession>
<gene>
    <name evidence="3" type="ORF">G3446_26995</name>
</gene>
<comment type="similarity">
    <text evidence="1">Belongs to the bacterial reverse transcriptase family.</text>
</comment>
<dbReference type="PANTHER" id="PTHR34047:SF8">
    <property type="entry name" value="PROTEIN YKFC"/>
    <property type="match status" value="1"/>
</dbReference>
<dbReference type="EMBL" id="JAAIJQ010000287">
    <property type="protein sequence ID" value="NEV65418.1"/>
    <property type="molecule type" value="Genomic_DNA"/>
</dbReference>
<dbReference type="InterPro" id="IPR043502">
    <property type="entry name" value="DNA/RNA_pol_sf"/>
</dbReference>
<dbReference type="PROSITE" id="PS50878">
    <property type="entry name" value="RT_POL"/>
    <property type="match status" value="1"/>
</dbReference>
<organism evidence="3 4">
    <name type="scientific">Thiorhodococcus minor</name>
    <dbReference type="NCBI Taxonomy" id="57489"/>
    <lineage>
        <taxon>Bacteria</taxon>
        <taxon>Pseudomonadati</taxon>
        <taxon>Pseudomonadota</taxon>
        <taxon>Gammaproteobacteria</taxon>
        <taxon>Chromatiales</taxon>
        <taxon>Chromatiaceae</taxon>
        <taxon>Thiorhodococcus</taxon>
    </lineage>
</organism>
<dbReference type="InterPro" id="IPR000477">
    <property type="entry name" value="RT_dom"/>
</dbReference>
<dbReference type="Proteomes" id="UP000483379">
    <property type="component" value="Unassembled WGS sequence"/>
</dbReference>
<dbReference type="InterPro" id="IPR051083">
    <property type="entry name" value="GrpII_Intron_Splice-Mob/Def"/>
</dbReference>
<name>A0A6M0K6M2_9GAMM</name>
<evidence type="ECO:0000256" key="1">
    <source>
        <dbReference type="ARBA" id="ARBA00034120"/>
    </source>
</evidence>
<keyword evidence="3" id="KW-0548">Nucleotidyltransferase</keyword>
<feature type="non-terminal residue" evidence="3">
    <location>
        <position position="1"/>
    </location>
</feature>
<feature type="domain" description="Reverse transcriptase" evidence="2">
    <location>
        <begin position="65"/>
        <end position="295"/>
    </location>
</feature>
<dbReference type="RefSeq" id="WP_164456725.1">
    <property type="nucleotide sequence ID" value="NZ_JAAIJQ010000287.1"/>
</dbReference>
<dbReference type="AlphaFoldDB" id="A0A6M0K6M2"/>
<comment type="caution">
    <text evidence="3">The sequence shown here is derived from an EMBL/GenBank/DDBJ whole genome shotgun (WGS) entry which is preliminary data.</text>
</comment>
<evidence type="ECO:0000259" key="2">
    <source>
        <dbReference type="PROSITE" id="PS50878"/>
    </source>
</evidence>
<keyword evidence="3" id="KW-0695">RNA-directed DNA polymerase</keyword>
<sequence length="295" mass="33801">TKLERFTRMAREEPRKRFNALMGLLSEPEGLRESFERQDGRKAPGVDGVRKDDYGVGLDTRLEDLSARLRRLGYRPQPVRRTYIPKGDGRYRPLGVPAFEDRLVQDRLSAILQAIWEPEFCDCSYGFRPGRSAHDALRRVAEVITNERTQWVVEADIKGFFDHVSHAHLLRFLEHRIGDPMLLRIIRRFLKAGIMEDGVCTASVEGTPQGGLVSPVLSNLYLHYVLDLWFEQRFARSCAGKAFLIRYADDYVACFEHEADARAFMEVMPTRLAQFDLEVEPSKTALLRFGSHALG</sequence>
<keyword evidence="4" id="KW-1185">Reference proteome</keyword>
<protein>
    <submittedName>
        <fullName evidence="3">Group II intron reverse transcriptase/maturase</fullName>
    </submittedName>
</protein>
<dbReference type="Pfam" id="PF00078">
    <property type="entry name" value="RVT_1"/>
    <property type="match status" value="1"/>
</dbReference>
<proteinExistence type="inferred from homology"/>